<keyword evidence="1" id="KW-0472">Membrane</keyword>
<proteinExistence type="predicted"/>
<keyword evidence="1" id="KW-0812">Transmembrane</keyword>
<dbReference type="Proteomes" id="UP000010319">
    <property type="component" value="Unassembled WGS sequence"/>
</dbReference>
<feature type="transmembrane region" description="Helical" evidence="1">
    <location>
        <begin position="6"/>
        <end position="22"/>
    </location>
</feature>
<gene>
    <name evidence="2" type="ORF">yberc0001_33690</name>
</gene>
<sequence length="165" mass="17855">MLSAFTMIVVMDIALMVVIVVMDNDWLCAFGDIFVFMLMLNVCRIGITVVLVMMVVAIIMVVMVMMVVAVMMVVMVMMVVAVMMVVMVVMVTVVALDFSLAAGAATSGTHRNSLLQNYSTSICFTCKLPPLSTCRAWLPQCGHPASCRSISTLALHSQHQAVAGK</sequence>
<keyword evidence="1" id="KW-1133">Transmembrane helix</keyword>
<organism evidence="2 3">
    <name type="scientific">Yersinia bercovieri ATCC 43970</name>
    <dbReference type="NCBI Taxonomy" id="349968"/>
    <lineage>
        <taxon>Bacteria</taxon>
        <taxon>Pseudomonadati</taxon>
        <taxon>Pseudomonadota</taxon>
        <taxon>Gammaproteobacteria</taxon>
        <taxon>Enterobacterales</taxon>
        <taxon>Yersiniaceae</taxon>
        <taxon>Yersinia</taxon>
    </lineage>
</organism>
<feature type="transmembrane region" description="Helical" evidence="1">
    <location>
        <begin position="34"/>
        <end position="62"/>
    </location>
</feature>
<name>A0ABP2E3I8_YERBE</name>
<dbReference type="EMBL" id="AALC02000026">
    <property type="protein sequence ID" value="EEQ06480.1"/>
    <property type="molecule type" value="Genomic_DNA"/>
</dbReference>
<evidence type="ECO:0000256" key="1">
    <source>
        <dbReference type="SAM" id="Phobius"/>
    </source>
</evidence>
<evidence type="ECO:0000313" key="2">
    <source>
        <dbReference type="EMBL" id="EEQ06480.1"/>
    </source>
</evidence>
<protein>
    <submittedName>
        <fullName evidence="2">Hydrogenase nickel incorporation protein hybF</fullName>
    </submittedName>
</protein>
<accession>A0ABP2E3I8</accession>
<comment type="caution">
    <text evidence="2">The sequence shown here is derived from an EMBL/GenBank/DDBJ whole genome shotgun (WGS) entry which is preliminary data.</text>
</comment>
<reference evidence="2" key="1">
    <citation type="submission" date="2008-12" db="EMBL/GenBank/DDBJ databases">
        <title>Annotation of the Yersinia bercovieri ATCC 43970 genome.</title>
        <authorList>
            <person name="Read T.D."/>
            <person name="Akmal A."/>
            <person name="Bishop-Lilly K."/>
            <person name="Chen P.E."/>
            <person name="Cook C."/>
            <person name="Kiley M.P."/>
            <person name="Lentz S."/>
            <person name="Mateczun A."/>
            <person name="Nagarajan N."/>
            <person name="Nolan N."/>
            <person name="Osborne B.I."/>
            <person name="Pop M."/>
            <person name="Sozhamannan S."/>
            <person name="Stewart A.C."/>
            <person name="Sulakvelidze A."/>
            <person name="Thomason B."/>
            <person name="Willner K."/>
            <person name="Zwick M.E."/>
        </authorList>
    </citation>
    <scope>NUCLEOTIDE SEQUENCE [LARGE SCALE GENOMIC DNA]</scope>
    <source>
        <strain evidence="2">ATCC 43970</strain>
    </source>
</reference>
<keyword evidence="3" id="KW-1185">Reference proteome</keyword>
<evidence type="ECO:0000313" key="3">
    <source>
        <dbReference type="Proteomes" id="UP000010319"/>
    </source>
</evidence>
<feature type="transmembrane region" description="Helical" evidence="1">
    <location>
        <begin position="68"/>
        <end position="96"/>
    </location>
</feature>